<dbReference type="InterPro" id="IPR036249">
    <property type="entry name" value="Thioredoxin-like_sf"/>
</dbReference>
<keyword evidence="12" id="KW-0844">Vision</keyword>
<dbReference type="SUPFAM" id="SSF52833">
    <property type="entry name" value="Thioredoxin-like"/>
    <property type="match status" value="1"/>
</dbReference>
<reference evidence="16" key="1">
    <citation type="submission" date="2025-08" db="UniProtKB">
        <authorList>
            <consortium name="Ensembl"/>
        </authorList>
    </citation>
    <scope>IDENTIFICATION</scope>
</reference>
<feature type="region of interest" description="Disordered" evidence="14">
    <location>
        <begin position="1"/>
        <end position="21"/>
    </location>
</feature>
<evidence type="ECO:0000256" key="2">
    <source>
        <dbReference type="ARBA" id="ARBA00004437"/>
    </source>
</evidence>
<comment type="similarity">
    <text evidence="5">Belongs to the phosducin family.</text>
</comment>
<dbReference type="OrthoDB" id="70588at2759"/>
<dbReference type="AlphaFoldDB" id="A0A3Q3A776"/>
<keyword evidence="6" id="KW-0963">Cytoplasm</keyword>
<evidence type="ECO:0000256" key="8">
    <source>
        <dbReference type="ARBA" id="ARBA00022606"/>
    </source>
</evidence>
<keyword evidence="8" id="KW-0716">Sensory transduction</keyword>
<dbReference type="STRING" id="37003.ENSKMAP00000012211"/>
<accession>A0A3Q3A776</accession>
<dbReference type="PRINTS" id="PR00677">
    <property type="entry name" value="PHOSDUCIN"/>
</dbReference>
<dbReference type="CDD" id="cd02987">
    <property type="entry name" value="Phd_like_Phd"/>
    <property type="match status" value="1"/>
</dbReference>
<dbReference type="Ensembl" id="ENSKMAT00000012395.1">
    <property type="protein sequence ID" value="ENSKMAP00000012211.1"/>
    <property type="gene ID" value="ENSKMAG00000009178.1"/>
</dbReference>
<dbReference type="Gene3D" id="3.40.30.10">
    <property type="entry name" value="Glutaredoxin"/>
    <property type="match status" value="1"/>
</dbReference>
<keyword evidence="11" id="KW-0966">Cell projection</keyword>
<dbReference type="GO" id="GO:0001750">
    <property type="term" value="C:photoreceptor outer segment"/>
    <property type="evidence" value="ECO:0007669"/>
    <property type="project" value="UniProtKB-SubCell"/>
</dbReference>
<dbReference type="GO" id="GO:0007601">
    <property type="term" value="P:visual perception"/>
    <property type="evidence" value="ECO:0007669"/>
    <property type="project" value="UniProtKB-KW"/>
</dbReference>
<evidence type="ECO:0000313" key="17">
    <source>
        <dbReference type="Proteomes" id="UP000264800"/>
    </source>
</evidence>
<evidence type="ECO:0000256" key="12">
    <source>
        <dbReference type="ARBA" id="ARBA00023305"/>
    </source>
</evidence>
<keyword evidence="17" id="KW-1185">Reference proteome</keyword>
<organism evidence="16 17">
    <name type="scientific">Kryptolebias marmoratus</name>
    <name type="common">Mangrove killifish</name>
    <name type="synonym">Rivulus marmoratus</name>
    <dbReference type="NCBI Taxonomy" id="37003"/>
    <lineage>
        <taxon>Eukaryota</taxon>
        <taxon>Metazoa</taxon>
        <taxon>Chordata</taxon>
        <taxon>Craniata</taxon>
        <taxon>Vertebrata</taxon>
        <taxon>Euteleostomi</taxon>
        <taxon>Actinopterygii</taxon>
        <taxon>Neopterygii</taxon>
        <taxon>Teleostei</taxon>
        <taxon>Neoteleostei</taxon>
        <taxon>Acanthomorphata</taxon>
        <taxon>Ovalentaria</taxon>
        <taxon>Atherinomorphae</taxon>
        <taxon>Cyprinodontiformes</taxon>
        <taxon>Rivulidae</taxon>
        <taxon>Kryptolebias</taxon>
    </lineage>
</organism>
<dbReference type="PANTHER" id="PTHR46052">
    <property type="entry name" value="PHOSDUCIN-LIKE PROTEIN"/>
    <property type="match status" value="1"/>
</dbReference>
<evidence type="ECO:0000259" key="15">
    <source>
        <dbReference type="Pfam" id="PF02114"/>
    </source>
</evidence>
<dbReference type="OMA" id="QNEDERC"/>
<keyword evidence="7" id="KW-0597">Phosphoprotein</keyword>
<dbReference type="GeneTree" id="ENSGT00940000156236"/>
<keyword evidence="10" id="KW-0539">Nucleus</keyword>
<evidence type="ECO:0000256" key="4">
    <source>
        <dbReference type="ARBA" id="ARBA00004514"/>
    </source>
</evidence>
<evidence type="ECO:0000256" key="13">
    <source>
        <dbReference type="ARBA" id="ARBA00040013"/>
    </source>
</evidence>
<protein>
    <recommendedName>
        <fullName evidence="13">Phosducin</fullName>
    </recommendedName>
</protein>
<dbReference type="GeneID" id="108239532"/>
<proteinExistence type="inferred from homology"/>
<dbReference type="Proteomes" id="UP000264800">
    <property type="component" value="Unplaced"/>
</dbReference>
<dbReference type="InterPro" id="IPR024253">
    <property type="entry name" value="Phosducin_thioredoxin-like_dom"/>
</dbReference>
<dbReference type="RefSeq" id="XP_017277785.1">
    <property type="nucleotide sequence ID" value="XM_017422296.1"/>
</dbReference>
<dbReference type="PANTHER" id="PTHR46052:SF3">
    <property type="entry name" value="PHOSDUCIN"/>
    <property type="match status" value="1"/>
</dbReference>
<evidence type="ECO:0000313" key="16">
    <source>
        <dbReference type="Ensembl" id="ENSKMAP00000012211.1"/>
    </source>
</evidence>
<dbReference type="InterPro" id="IPR051499">
    <property type="entry name" value="Phosducin-like_reg"/>
</dbReference>
<evidence type="ECO:0000256" key="1">
    <source>
        <dbReference type="ARBA" id="ARBA00004123"/>
    </source>
</evidence>
<feature type="compositionally biased region" description="Acidic residues" evidence="14">
    <location>
        <begin position="1"/>
        <end position="11"/>
    </location>
</feature>
<dbReference type="GO" id="GO:0005829">
    <property type="term" value="C:cytosol"/>
    <property type="evidence" value="ECO:0007669"/>
    <property type="project" value="UniProtKB-SubCell"/>
</dbReference>
<comment type="subcellular location">
    <subcellularLocation>
        <location evidence="3">Cell projection</location>
        <location evidence="3">Cilium</location>
        <location evidence="3">Photoreceptor outer segment</location>
    </subcellularLocation>
    <subcellularLocation>
        <location evidence="4">Cytoplasm</location>
        <location evidence="4">Cytosol</location>
    </subcellularLocation>
    <subcellularLocation>
        <location evidence="1">Nucleus</location>
    </subcellularLocation>
    <subcellularLocation>
        <location evidence="2">Photoreceptor inner segment</location>
    </subcellularLocation>
</comment>
<evidence type="ECO:0000256" key="7">
    <source>
        <dbReference type="ARBA" id="ARBA00022553"/>
    </source>
</evidence>
<keyword evidence="9" id="KW-0969">Cilium</keyword>
<dbReference type="KEGG" id="kmr:108239532"/>
<feature type="region of interest" description="Disordered" evidence="14">
    <location>
        <begin position="39"/>
        <end position="61"/>
    </location>
</feature>
<evidence type="ECO:0000256" key="10">
    <source>
        <dbReference type="ARBA" id="ARBA00023242"/>
    </source>
</evidence>
<feature type="domain" description="Phosducin" evidence="15">
    <location>
        <begin position="14"/>
        <end position="225"/>
    </location>
</feature>
<name>A0A3Q3A776_KRYMA</name>
<feature type="compositionally biased region" description="Basic and acidic residues" evidence="14">
    <location>
        <begin position="40"/>
        <end position="60"/>
    </location>
</feature>
<evidence type="ECO:0000256" key="9">
    <source>
        <dbReference type="ARBA" id="ARBA00023069"/>
    </source>
</evidence>
<dbReference type="Pfam" id="PF02114">
    <property type="entry name" value="Phosducin"/>
    <property type="match status" value="1"/>
</dbReference>
<evidence type="ECO:0000256" key="11">
    <source>
        <dbReference type="ARBA" id="ARBA00023273"/>
    </source>
</evidence>
<evidence type="ECO:0000256" key="5">
    <source>
        <dbReference type="ARBA" id="ARBA00009686"/>
    </source>
</evidence>
<evidence type="ECO:0000256" key="6">
    <source>
        <dbReference type="ARBA" id="ARBA00022490"/>
    </source>
</evidence>
<evidence type="ECO:0000256" key="3">
    <source>
        <dbReference type="ARBA" id="ARBA00004504"/>
    </source>
</evidence>
<dbReference type="GO" id="GO:0005634">
    <property type="term" value="C:nucleus"/>
    <property type="evidence" value="ECO:0007669"/>
    <property type="project" value="UniProtKB-SubCell"/>
</dbReference>
<dbReference type="GO" id="GO:0008277">
    <property type="term" value="P:regulation of G protein-coupled receptor signaling pathway"/>
    <property type="evidence" value="ECO:0007669"/>
    <property type="project" value="InterPro"/>
</dbReference>
<sequence length="235" mass="26907">MSSVTPDEEELPLNHTGPKGVINDWRRFKLDSVDQAVPQRKRELLRQMSNPREDDKDRANRKMSAQEYELIQNEDEHGLKRYRKQCMQEMHERLSFGPKFECVLELESGEAFLEVIEKEHRLTLVVVHIYQHGVKGCEQLNSCLDCLAMEYPTVKFCRIDAVATGAAERFSSEVVPALLVYKAGELLGNFLAVTKHFSEEFFATDVEAFLNEYGLLPEKEFAVCADDEDDAGDVE</sequence>
<dbReference type="Gene3D" id="1.10.168.10">
    <property type="entry name" value="Phosducin, domain 2"/>
    <property type="match status" value="2"/>
</dbReference>
<dbReference type="InterPro" id="IPR023196">
    <property type="entry name" value="Phosducin_N_dom_sf"/>
</dbReference>
<dbReference type="GO" id="GO:0001917">
    <property type="term" value="C:photoreceptor inner segment"/>
    <property type="evidence" value="ECO:0007669"/>
    <property type="project" value="UniProtKB-SubCell"/>
</dbReference>
<dbReference type="InterPro" id="IPR001200">
    <property type="entry name" value="Phosducin"/>
</dbReference>
<evidence type="ECO:0000256" key="14">
    <source>
        <dbReference type="SAM" id="MobiDB-lite"/>
    </source>
</evidence>
<reference evidence="16" key="2">
    <citation type="submission" date="2025-09" db="UniProtKB">
        <authorList>
            <consortium name="Ensembl"/>
        </authorList>
    </citation>
    <scope>IDENTIFICATION</scope>
</reference>
<dbReference type="CTD" id="386613"/>